<evidence type="ECO:0000256" key="1">
    <source>
        <dbReference type="ARBA" id="ARBA00004240"/>
    </source>
</evidence>
<dbReference type="EMBL" id="LAQJ01000136">
    <property type="protein sequence ID" value="KKO20010.1"/>
    <property type="molecule type" value="Genomic_DNA"/>
</dbReference>
<evidence type="ECO:0000313" key="7">
    <source>
        <dbReference type="EMBL" id="KKO20010.1"/>
    </source>
</evidence>
<dbReference type="Proteomes" id="UP000034954">
    <property type="component" value="Unassembled WGS sequence"/>
</dbReference>
<protein>
    <submittedName>
        <fullName evidence="7">Chaperone protein DnaJ</fullName>
    </submittedName>
</protein>
<feature type="transmembrane region" description="Helical" evidence="5">
    <location>
        <begin position="30"/>
        <end position="49"/>
    </location>
</feature>
<dbReference type="AlphaFoldDB" id="A0A0M2UWQ9"/>
<evidence type="ECO:0000259" key="6">
    <source>
        <dbReference type="PROSITE" id="PS50076"/>
    </source>
</evidence>
<dbReference type="PROSITE" id="PS50076">
    <property type="entry name" value="DNAJ_2"/>
    <property type="match status" value="1"/>
</dbReference>
<dbReference type="InterPro" id="IPR001623">
    <property type="entry name" value="DnaJ_domain"/>
</dbReference>
<dbReference type="PANTHER" id="PTHR44140:SF2">
    <property type="entry name" value="LD25575P"/>
    <property type="match status" value="1"/>
</dbReference>
<keyword evidence="3" id="KW-0256">Endoplasmic reticulum</keyword>
<reference evidence="7 8" key="1">
    <citation type="journal article" date="2013" name="BMC Microbiol.">
        <title>Identification of the type II cytochrome c maturation pathway in anammox bacteria by comparative genomics.</title>
        <authorList>
            <person name="Ferousi C."/>
            <person name="Speth D.R."/>
            <person name="Reimann J."/>
            <person name="Op den Camp H.J."/>
            <person name="Allen J.W."/>
            <person name="Keltjens J.T."/>
            <person name="Jetten M.S."/>
        </authorList>
    </citation>
    <scope>NUCLEOTIDE SEQUENCE [LARGE SCALE GENOMIC DNA]</scope>
    <source>
        <strain evidence="7">RU1</strain>
    </source>
</reference>
<keyword evidence="4" id="KW-0175">Coiled coil</keyword>
<dbReference type="GO" id="GO:0051087">
    <property type="term" value="F:protein-folding chaperone binding"/>
    <property type="evidence" value="ECO:0007669"/>
    <property type="project" value="TreeGrafter"/>
</dbReference>
<dbReference type="GO" id="GO:0034975">
    <property type="term" value="P:protein folding in endoplasmic reticulum"/>
    <property type="evidence" value="ECO:0007669"/>
    <property type="project" value="TreeGrafter"/>
</dbReference>
<feature type="transmembrane region" description="Helical" evidence="5">
    <location>
        <begin position="125"/>
        <end position="147"/>
    </location>
</feature>
<organism evidence="7 8">
    <name type="scientific">Candidatus Brocadia fulgida</name>
    <dbReference type="NCBI Taxonomy" id="380242"/>
    <lineage>
        <taxon>Bacteria</taxon>
        <taxon>Pseudomonadati</taxon>
        <taxon>Planctomycetota</taxon>
        <taxon>Candidatus Brocadiia</taxon>
        <taxon>Candidatus Brocadiales</taxon>
        <taxon>Candidatus Brocadiaceae</taxon>
        <taxon>Candidatus Brocadia</taxon>
    </lineage>
</organism>
<dbReference type="InterPro" id="IPR036869">
    <property type="entry name" value="J_dom_sf"/>
</dbReference>
<dbReference type="GO" id="GO:0051787">
    <property type="term" value="F:misfolded protein binding"/>
    <property type="evidence" value="ECO:0007669"/>
    <property type="project" value="TreeGrafter"/>
</dbReference>
<keyword evidence="8" id="KW-1185">Reference proteome</keyword>
<keyword evidence="5" id="KW-0812">Transmembrane</keyword>
<dbReference type="SMART" id="SM00271">
    <property type="entry name" value="DnaJ"/>
    <property type="match status" value="1"/>
</dbReference>
<feature type="coiled-coil region" evidence="4">
    <location>
        <begin position="225"/>
        <end position="252"/>
    </location>
</feature>
<evidence type="ECO:0000313" key="8">
    <source>
        <dbReference type="Proteomes" id="UP000034954"/>
    </source>
</evidence>
<evidence type="ECO:0000256" key="3">
    <source>
        <dbReference type="ARBA" id="ARBA00022824"/>
    </source>
</evidence>
<dbReference type="SUPFAM" id="SSF46565">
    <property type="entry name" value="Chaperone J-domain"/>
    <property type="match status" value="1"/>
</dbReference>
<accession>A0A0M2UWQ9</accession>
<sequence>MKEFIGFIAIIVTLLLLLLLAFGLLRVALITLPACIVAISVILLVLYLFRAQRIQYLNSRGVLSRILIVQFDGQKLNWEVDESQIELYAKAKLATFFCIILGMASIWLILGIVHNKGAFDNLTRLSSQANMIIGYIMSGMVVIITIIKAKPGETFKEAIWERGSYLVDRINTQLERIHELRSLETAIKSIAYQLKVSFPIDSNSGIQEFVNIHKNELLTDTTGLNNLIAENIKRAEEDRMHLEKANNHYRAAMKLYTIVAIEVNWTSSMPMIKEMEYDYEGLTSENLKSLLVDKKWDDFHDIVKEIMMDLQQLRELAIKYQEEGTTSYKKETEEEKAYRVMEISPHASNEDIKKAYRDLARNYHPDNAEQTTRGIKKLAEDRFKEINWAYNFLKEARNFW</sequence>
<feature type="domain" description="J" evidence="6">
    <location>
        <begin position="336"/>
        <end position="398"/>
    </location>
</feature>
<dbReference type="Gene3D" id="1.10.287.110">
    <property type="entry name" value="DnaJ domain"/>
    <property type="match status" value="1"/>
</dbReference>
<keyword evidence="5" id="KW-0472">Membrane</keyword>
<feature type="transmembrane region" description="Helical" evidence="5">
    <location>
        <begin position="7"/>
        <end position="24"/>
    </location>
</feature>
<comment type="subcellular location">
    <subcellularLocation>
        <location evidence="1">Endoplasmic reticulum</location>
    </subcellularLocation>
</comment>
<feature type="transmembrane region" description="Helical" evidence="5">
    <location>
        <begin position="93"/>
        <end position="113"/>
    </location>
</feature>
<dbReference type="InterPro" id="IPR051727">
    <property type="entry name" value="DnaJ_C3_Co-chaperones"/>
</dbReference>
<gene>
    <name evidence="7" type="ORF">BROFUL_01281</name>
</gene>
<evidence type="ECO:0000256" key="5">
    <source>
        <dbReference type="SAM" id="Phobius"/>
    </source>
</evidence>
<dbReference type="Pfam" id="PF00226">
    <property type="entry name" value="DnaJ"/>
    <property type="match status" value="1"/>
</dbReference>
<dbReference type="PANTHER" id="PTHR44140">
    <property type="entry name" value="LD25575P"/>
    <property type="match status" value="1"/>
</dbReference>
<evidence type="ECO:0000256" key="2">
    <source>
        <dbReference type="ARBA" id="ARBA00022729"/>
    </source>
</evidence>
<comment type="caution">
    <text evidence="7">The sequence shown here is derived from an EMBL/GenBank/DDBJ whole genome shotgun (WGS) entry which is preliminary data.</text>
</comment>
<proteinExistence type="predicted"/>
<name>A0A0M2UWQ9_9BACT</name>
<keyword evidence="2" id="KW-0732">Signal</keyword>
<keyword evidence="5" id="KW-1133">Transmembrane helix</keyword>
<dbReference type="CDD" id="cd06257">
    <property type="entry name" value="DnaJ"/>
    <property type="match status" value="1"/>
</dbReference>
<dbReference type="PRINTS" id="PR00625">
    <property type="entry name" value="JDOMAIN"/>
</dbReference>
<evidence type="ECO:0000256" key="4">
    <source>
        <dbReference type="SAM" id="Coils"/>
    </source>
</evidence>